<dbReference type="Pfam" id="PF03936">
    <property type="entry name" value="Terpene_synth_C"/>
    <property type="match status" value="1"/>
</dbReference>
<dbReference type="Gene3D" id="1.50.10.130">
    <property type="entry name" value="Terpene synthase, N-terminal domain"/>
    <property type="match status" value="1"/>
</dbReference>
<keyword evidence="4" id="KW-0456">Lyase</keyword>
<evidence type="ECO:0000256" key="5">
    <source>
        <dbReference type="ARBA" id="ARBA00066670"/>
    </source>
</evidence>
<dbReference type="PANTHER" id="PTHR31739">
    <property type="entry name" value="ENT-COPALYL DIPHOSPHATE SYNTHASE, CHLOROPLASTIC"/>
    <property type="match status" value="1"/>
</dbReference>
<evidence type="ECO:0000256" key="2">
    <source>
        <dbReference type="ARBA" id="ARBA00022723"/>
    </source>
</evidence>
<dbReference type="FunFam" id="1.10.600.10:FF:000005">
    <property type="entry name" value="Ent-kaur-16-ene synthase, chloroplastic"/>
    <property type="match status" value="1"/>
</dbReference>
<comment type="caution">
    <text evidence="8">The sequence shown here is derived from an EMBL/GenBank/DDBJ whole genome shotgun (WGS) entry which is preliminary data.</text>
</comment>
<evidence type="ECO:0000259" key="6">
    <source>
        <dbReference type="Pfam" id="PF01397"/>
    </source>
</evidence>
<gene>
    <name evidence="8" type="ORF">VNO78_13208</name>
</gene>
<dbReference type="PANTHER" id="PTHR31739:SF3">
    <property type="entry name" value="ENT-KAUR-16-ENE SYNTHASE, CHLOROPLASTIC"/>
    <property type="match status" value="1"/>
</dbReference>
<dbReference type="SFLD" id="SFLDG01014">
    <property type="entry name" value="Terpene_Cyclase_Like_1_N-term"/>
    <property type="match status" value="1"/>
</dbReference>
<evidence type="ECO:0000259" key="7">
    <source>
        <dbReference type="Pfam" id="PF03936"/>
    </source>
</evidence>
<feature type="domain" description="Terpene synthase metal-binding" evidence="7">
    <location>
        <begin position="585"/>
        <end position="821"/>
    </location>
</feature>
<dbReference type="SUPFAM" id="SSF48576">
    <property type="entry name" value="Terpenoid synthases"/>
    <property type="match status" value="1"/>
</dbReference>
<keyword evidence="9" id="KW-1185">Reference proteome</keyword>
<dbReference type="GO" id="GO:0000287">
    <property type="term" value="F:magnesium ion binding"/>
    <property type="evidence" value="ECO:0007669"/>
    <property type="project" value="InterPro"/>
</dbReference>
<dbReference type="Proteomes" id="UP001386955">
    <property type="component" value="Unassembled WGS sequence"/>
</dbReference>
<comment type="cofactor">
    <cofactor evidence="1">
        <name>Mg(2+)</name>
        <dbReference type="ChEBI" id="CHEBI:18420"/>
    </cofactor>
</comment>
<dbReference type="EC" id="4.2.3.19" evidence="5"/>
<keyword evidence="3" id="KW-0460">Magnesium</keyword>
<dbReference type="GO" id="GO:0009686">
    <property type="term" value="P:gibberellin biosynthetic process"/>
    <property type="evidence" value="ECO:0007669"/>
    <property type="project" value="TreeGrafter"/>
</dbReference>
<sequence>MNVTQLLVAIVNLGVLISLALNIRKTLSSVLCIRIEICCMVSIEVNKEVNAEVIELAMWISAEYSLHTQQPNTCTSLCCCPTLVFAKRQHTHFTSLEAMSLSHLLTPLCCTSSTSDSLVAASYVKKKMNSTPLCLEDSKERIRKMFNKVELSVSSYDTAWVAMIPSPTSPHTPFFPQCLNWLLDNQLIDGSWGLPDRHPLLLNDALLSTLACVLALKQWGVGEDQINRGLQFIESNITSINDEKQHPLIGFGILFPSMIEYAQQMGINLPIGTTSLEAMMQKREIEIQRASQGNSEGGRAYLAYISEGMLESQDWKTIMKYQGKNGSLFNSPAATAAVFQHLKNAECLGYLQSVLEKFGNAVPTIYPLDIYARLYMVDSLEKLGINHHFKEEIQSVLDGTYRYWMQGVDDIFLDPTTCAMAFRMLRLNGYDVSSDPFYQYTEDKFADSLKGYLKDVGAVMELYKASQAIIHPDESILERLSLWTKHLLKRESSPYRLYADKHHSHVDLEVKDVLNFPHYANLERLLARKSMEHYNVEETRMLKTSYRSHNLANQEILKLAVEDFNVCQSIHIEELKQLSRWVVEFRLDKLEFARQKLSYCYFSGAATLFSPELSDARISWAKNGVLTTVVDDFFDVGGSEEELVDLIRLVEKWDVDINTASCSETVKIIFCAIHDTVCEIGENSVKWQGRNVKNNVIKIWLDLIMSMYQEAEWLRIKTLPTIDEYMENAYVSFALGPIVLPALYLVGPKLSDENAELHELKNLYKLMSTCGRLLNDIHSFKREYEEGKLNALALHIAHGNGVITAENATEKMMGVAEEKRRELLRFIVLEKGSVVPRDCKDLFWKMIKVLHLFYMKDDGFTKHEMYSSVNAVLKDPVIFDELLVHA</sequence>
<evidence type="ECO:0000256" key="1">
    <source>
        <dbReference type="ARBA" id="ARBA00001946"/>
    </source>
</evidence>
<dbReference type="InterPro" id="IPR036965">
    <property type="entry name" value="Terpene_synth_N_sf"/>
</dbReference>
<dbReference type="AlphaFoldDB" id="A0AAN9SQ41"/>
<dbReference type="Gene3D" id="1.50.10.160">
    <property type="match status" value="1"/>
</dbReference>
<dbReference type="GO" id="GO:0009507">
    <property type="term" value="C:chloroplast"/>
    <property type="evidence" value="ECO:0007669"/>
    <property type="project" value="TreeGrafter"/>
</dbReference>
<evidence type="ECO:0000256" key="3">
    <source>
        <dbReference type="ARBA" id="ARBA00022842"/>
    </source>
</evidence>
<dbReference type="Pfam" id="PF01397">
    <property type="entry name" value="Terpene_synth"/>
    <property type="match status" value="1"/>
</dbReference>
<name>A0AAN9SQ41_PSOTE</name>
<dbReference type="CDD" id="cd00684">
    <property type="entry name" value="Terpene_cyclase_plant_C1"/>
    <property type="match status" value="1"/>
</dbReference>
<evidence type="ECO:0000313" key="8">
    <source>
        <dbReference type="EMBL" id="KAK7401598.1"/>
    </source>
</evidence>
<dbReference type="EMBL" id="JAYMYS010000003">
    <property type="protein sequence ID" value="KAK7401598.1"/>
    <property type="molecule type" value="Genomic_DNA"/>
</dbReference>
<feature type="domain" description="Terpene synthase N-terminal" evidence="6">
    <location>
        <begin position="314"/>
        <end position="495"/>
    </location>
</feature>
<dbReference type="InterPro" id="IPR005630">
    <property type="entry name" value="Terpene_synthase_metal-bd"/>
</dbReference>
<dbReference type="InterPro" id="IPR008930">
    <property type="entry name" value="Terpenoid_cyclase/PrenylTrfase"/>
</dbReference>
<organism evidence="8 9">
    <name type="scientific">Psophocarpus tetragonolobus</name>
    <name type="common">Winged bean</name>
    <name type="synonym">Dolichos tetragonolobus</name>
    <dbReference type="NCBI Taxonomy" id="3891"/>
    <lineage>
        <taxon>Eukaryota</taxon>
        <taxon>Viridiplantae</taxon>
        <taxon>Streptophyta</taxon>
        <taxon>Embryophyta</taxon>
        <taxon>Tracheophyta</taxon>
        <taxon>Spermatophyta</taxon>
        <taxon>Magnoliopsida</taxon>
        <taxon>eudicotyledons</taxon>
        <taxon>Gunneridae</taxon>
        <taxon>Pentapetalae</taxon>
        <taxon>rosids</taxon>
        <taxon>fabids</taxon>
        <taxon>Fabales</taxon>
        <taxon>Fabaceae</taxon>
        <taxon>Papilionoideae</taxon>
        <taxon>50 kb inversion clade</taxon>
        <taxon>NPAAA clade</taxon>
        <taxon>indigoferoid/millettioid clade</taxon>
        <taxon>Phaseoleae</taxon>
        <taxon>Psophocarpus</taxon>
    </lineage>
</organism>
<dbReference type="SUPFAM" id="SSF48239">
    <property type="entry name" value="Terpenoid cyclases/Protein prenyltransferases"/>
    <property type="match status" value="2"/>
</dbReference>
<dbReference type="InterPro" id="IPR001906">
    <property type="entry name" value="Terpene_synth_N"/>
</dbReference>
<dbReference type="GO" id="GO:0009899">
    <property type="term" value="F:ent-kaurene synthase activity"/>
    <property type="evidence" value="ECO:0007669"/>
    <property type="project" value="UniProtKB-EC"/>
</dbReference>
<evidence type="ECO:0000313" key="9">
    <source>
        <dbReference type="Proteomes" id="UP001386955"/>
    </source>
</evidence>
<reference evidence="8 9" key="1">
    <citation type="submission" date="2024-01" db="EMBL/GenBank/DDBJ databases">
        <title>The genomes of 5 underutilized Papilionoideae crops provide insights into root nodulation and disease resistanc.</title>
        <authorList>
            <person name="Jiang F."/>
        </authorList>
    </citation>
    <scope>NUCLEOTIDE SEQUENCE [LARGE SCALE GENOMIC DNA]</scope>
    <source>
        <strain evidence="8">DUOXIRENSHENG_FW03</strain>
        <tissue evidence="8">Leaves</tissue>
    </source>
</reference>
<dbReference type="FunFam" id="1.50.10.160:FF:000002">
    <property type="entry name" value="cis-abienol synthase, chloroplastic"/>
    <property type="match status" value="1"/>
</dbReference>
<evidence type="ECO:0000256" key="4">
    <source>
        <dbReference type="ARBA" id="ARBA00023239"/>
    </source>
</evidence>
<dbReference type="Gene3D" id="1.10.600.10">
    <property type="entry name" value="Farnesyl Diphosphate Synthase"/>
    <property type="match status" value="1"/>
</dbReference>
<dbReference type="InterPro" id="IPR008949">
    <property type="entry name" value="Isoprenoid_synthase_dom_sf"/>
</dbReference>
<accession>A0AAN9SQ41</accession>
<dbReference type="FunFam" id="1.50.10.130:FF:000002">
    <property type="entry name" value="Ent-copalyl diphosphate synthase, chloroplastic"/>
    <property type="match status" value="1"/>
</dbReference>
<dbReference type="InterPro" id="IPR044814">
    <property type="entry name" value="Terpene_cyclase_plant_C1"/>
</dbReference>
<dbReference type="InterPro" id="IPR050148">
    <property type="entry name" value="Terpene_synthase-like"/>
</dbReference>
<keyword evidence="2" id="KW-0479">Metal-binding</keyword>
<proteinExistence type="predicted"/>
<protein>
    <recommendedName>
        <fullName evidence="5">ent-kaurene synthase</fullName>
        <ecNumber evidence="5">4.2.3.19</ecNumber>
    </recommendedName>
</protein>